<keyword evidence="1" id="KW-1133">Transmembrane helix</keyword>
<dbReference type="GeneID" id="24824661"/>
<keyword evidence="1" id="KW-0472">Membrane</keyword>
<dbReference type="InterPro" id="IPR008979">
    <property type="entry name" value="Galactose-bd-like_sf"/>
</dbReference>
<dbReference type="PATRIC" id="fig|1434109.4.peg.3983"/>
<dbReference type="AlphaFoldDB" id="A0A0E3LM31"/>
<gene>
    <name evidence="2" type="ORF">MSBRW_3058</name>
</gene>
<dbReference type="HOGENOM" id="CLU_864980_0_0_2"/>
<evidence type="ECO:0000313" key="3">
    <source>
        <dbReference type="Proteomes" id="UP000033038"/>
    </source>
</evidence>
<dbReference type="Gene3D" id="2.60.120.430">
    <property type="entry name" value="Galactose-binding lectin"/>
    <property type="match status" value="1"/>
</dbReference>
<name>A0A0E3LM31_METBA</name>
<keyword evidence="1" id="KW-0812">Transmembrane</keyword>
<feature type="transmembrane region" description="Helical" evidence="1">
    <location>
        <begin position="12"/>
        <end position="37"/>
    </location>
</feature>
<dbReference type="KEGG" id="mbw:MSBRW_3058"/>
<accession>A0A0E3LM31</accession>
<dbReference type="RefSeq" id="WP_011306660.1">
    <property type="nucleotide sequence ID" value="NZ_CP009526.1"/>
</dbReference>
<sequence>MKSIKEFNLVEKLATVITILVGVVGIYTVFITTGFGISVSPISGDTIPGGAPIQTTIIVKDESPIIHHYNNEVILTSNNLPNGISVTFSPKKGQPTYMSYLIINVDSTVPPGDYVIEITGTSQNGREKTCKYMLNVKPGSGDSNINTEPTGSSEFQETIDENIIDSMDSASGWLPFDEKMGSTEKVNSVSGMENEAIEIAYNLKKDGFVGISKNIDSEILTDGKGIRFYYKLSGEPNTIQIKLIDKDGSQFGIYFAQTKAVGDWTPVEISYSNFDLWGSESDKSLNLKNIEKLEFVVANKPELGDSPGSGSVFIDKIEVIE</sequence>
<dbReference type="Proteomes" id="UP000033038">
    <property type="component" value="Chromosome"/>
</dbReference>
<protein>
    <submittedName>
        <fullName evidence="2">Uncharacterized protein</fullName>
    </submittedName>
</protein>
<evidence type="ECO:0000256" key="1">
    <source>
        <dbReference type="SAM" id="Phobius"/>
    </source>
</evidence>
<reference evidence="2 3" key="1">
    <citation type="submission" date="2014-07" db="EMBL/GenBank/DDBJ databases">
        <title>Methanogenic archaea and the global carbon cycle.</title>
        <authorList>
            <person name="Henriksen J.R."/>
            <person name="Luke J."/>
            <person name="Reinhart S."/>
            <person name="Benedict M.N."/>
            <person name="Youngblut N.D."/>
            <person name="Metcalf M.E."/>
            <person name="Whitaker R.J."/>
            <person name="Metcalf W.W."/>
        </authorList>
    </citation>
    <scope>NUCLEOTIDE SEQUENCE [LARGE SCALE GENOMIC DNA]</scope>
    <source>
        <strain evidence="2 3">Wiesmoor</strain>
    </source>
</reference>
<organism evidence="2 3">
    <name type="scientific">Methanosarcina barkeri str. Wiesmoor</name>
    <dbReference type="NCBI Taxonomy" id="1434109"/>
    <lineage>
        <taxon>Archaea</taxon>
        <taxon>Methanobacteriati</taxon>
        <taxon>Methanobacteriota</taxon>
        <taxon>Stenosarchaea group</taxon>
        <taxon>Methanomicrobia</taxon>
        <taxon>Methanosarcinales</taxon>
        <taxon>Methanosarcinaceae</taxon>
        <taxon>Methanosarcina</taxon>
    </lineage>
</organism>
<dbReference type="EMBL" id="CP009526">
    <property type="protein sequence ID" value="AKB52311.1"/>
    <property type="molecule type" value="Genomic_DNA"/>
</dbReference>
<proteinExistence type="predicted"/>
<dbReference type="SUPFAM" id="SSF49785">
    <property type="entry name" value="Galactose-binding domain-like"/>
    <property type="match status" value="1"/>
</dbReference>
<evidence type="ECO:0000313" key="2">
    <source>
        <dbReference type="EMBL" id="AKB52311.1"/>
    </source>
</evidence>